<protein>
    <submittedName>
        <fullName evidence="2">Uncharacterized protein</fullName>
    </submittedName>
</protein>
<evidence type="ECO:0000256" key="1">
    <source>
        <dbReference type="SAM" id="MobiDB-lite"/>
    </source>
</evidence>
<dbReference type="OrthoDB" id="3784117at2759"/>
<organism evidence="2 3">
    <name type="scientific">Lentithecium fluviatile CBS 122367</name>
    <dbReference type="NCBI Taxonomy" id="1168545"/>
    <lineage>
        <taxon>Eukaryota</taxon>
        <taxon>Fungi</taxon>
        <taxon>Dikarya</taxon>
        <taxon>Ascomycota</taxon>
        <taxon>Pezizomycotina</taxon>
        <taxon>Dothideomycetes</taxon>
        <taxon>Pleosporomycetidae</taxon>
        <taxon>Pleosporales</taxon>
        <taxon>Massarineae</taxon>
        <taxon>Lentitheciaceae</taxon>
        <taxon>Lentithecium</taxon>
    </lineage>
</organism>
<gene>
    <name evidence="2" type="ORF">K458DRAFT_397657</name>
</gene>
<dbReference type="Proteomes" id="UP000799291">
    <property type="component" value="Unassembled WGS sequence"/>
</dbReference>
<feature type="region of interest" description="Disordered" evidence="1">
    <location>
        <begin position="178"/>
        <end position="265"/>
    </location>
</feature>
<feature type="compositionally biased region" description="Basic and acidic residues" evidence="1">
    <location>
        <begin position="231"/>
        <end position="240"/>
    </location>
</feature>
<sequence>MGHYVDAGVQTIIEGLTRDPAVRPSALVPPTDTTTPPDDMAIDKHMLPADGIPITSKKNVVAYTSPSLLLRRKKRPPMVARISMPASEFDTENPNSPPPTEAVLSPLPAANKLHAGHTPIIPRALSPLPRDESDPPTPVHDDALRGPLFLPPQPGDGAEDTIPLTVLDAELEKLRLNQEREEEHESALPQPPDAPAPAVDFQSQSQSDAVADDPPSPALNNALVQRSSRKNPSESRRASADEVEVVDGVILKKPKMNMGAPLGQA</sequence>
<feature type="compositionally biased region" description="Basic and acidic residues" evidence="1">
    <location>
        <begin position="129"/>
        <end position="144"/>
    </location>
</feature>
<dbReference type="AlphaFoldDB" id="A0A6G1ICN0"/>
<evidence type="ECO:0000313" key="2">
    <source>
        <dbReference type="EMBL" id="KAF2675743.1"/>
    </source>
</evidence>
<evidence type="ECO:0000313" key="3">
    <source>
        <dbReference type="Proteomes" id="UP000799291"/>
    </source>
</evidence>
<proteinExistence type="predicted"/>
<name>A0A6G1ICN0_9PLEO</name>
<dbReference type="EMBL" id="MU005650">
    <property type="protein sequence ID" value="KAF2675743.1"/>
    <property type="molecule type" value="Genomic_DNA"/>
</dbReference>
<keyword evidence="3" id="KW-1185">Reference proteome</keyword>
<reference evidence="2" key="1">
    <citation type="journal article" date="2020" name="Stud. Mycol.">
        <title>101 Dothideomycetes genomes: a test case for predicting lifestyles and emergence of pathogens.</title>
        <authorList>
            <person name="Haridas S."/>
            <person name="Albert R."/>
            <person name="Binder M."/>
            <person name="Bloem J."/>
            <person name="Labutti K."/>
            <person name="Salamov A."/>
            <person name="Andreopoulos B."/>
            <person name="Baker S."/>
            <person name="Barry K."/>
            <person name="Bills G."/>
            <person name="Bluhm B."/>
            <person name="Cannon C."/>
            <person name="Castanera R."/>
            <person name="Culley D."/>
            <person name="Daum C."/>
            <person name="Ezra D."/>
            <person name="Gonzalez J."/>
            <person name="Henrissat B."/>
            <person name="Kuo A."/>
            <person name="Liang C."/>
            <person name="Lipzen A."/>
            <person name="Lutzoni F."/>
            <person name="Magnuson J."/>
            <person name="Mondo S."/>
            <person name="Nolan M."/>
            <person name="Ohm R."/>
            <person name="Pangilinan J."/>
            <person name="Park H.-J."/>
            <person name="Ramirez L."/>
            <person name="Alfaro M."/>
            <person name="Sun H."/>
            <person name="Tritt A."/>
            <person name="Yoshinaga Y."/>
            <person name="Zwiers L.-H."/>
            <person name="Turgeon B."/>
            <person name="Goodwin S."/>
            <person name="Spatafora J."/>
            <person name="Crous P."/>
            <person name="Grigoriev I."/>
        </authorList>
    </citation>
    <scope>NUCLEOTIDE SEQUENCE</scope>
    <source>
        <strain evidence="2">CBS 122367</strain>
    </source>
</reference>
<feature type="region of interest" description="Disordered" evidence="1">
    <location>
        <begin position="120"/>
        <end position="161"/>
    </location>
</feature>
<accession>A0A6G1ICN0</accession>